<evidence type="ECO:0000259" key="12">
    <source>
        <dbReference type="PROSITE" id="PS50188"/>
    </source>
</evidence>
<dbReference type="GO" id="GO:0004527">
    <property type="term" value="F:exonuclease activity"/>
    <property type="evidence" value="ECO:0007669"/>
    <property type="project" value="UniProtKB-KW"/>
</dbReference>
<dbReference type="Proteomes" id="UP000828236">
    <property type="component" value="Unassembled WGS sequence"/>
</dbReference>
<comment type="function">
    <text evidence="11">RNA helicase.</text>
</comment>
<feature type="domain" description="DEAD-box RNA helicase Q" evidence="15">
    <location>
        <begin position="69"/>
        <end position="97"/>
    </location>
</feature>
<dbReference type="EMBL" id="SDOV01000005">
    <property type="protein sequence ID" value="KAH7640392.1"/>
    <property type="molecule type" value="Genomic_DNA"/>
</dbReference>
<reference evidence="16" key="2">
    <citation type="journal article" date="2021" name="World Allergy Organ. J.">
        <title>Chromosome-level assembly of Dermatophagoides farinae genome and transcriptome reveals two novel allergens Der f 37 and Der f 39.</title>
        <authorList>
            <person name="Chen J."/>
            <person name="Cai Z."/>
            <person name="Fan D."/>
            <person name="Hu J."/>
            <person name="Hou Y."/>
            <person name="He Y."/>
            <person name="Zhang Z."/>
            <person name="Zhao Z."/>
            <person name="Gao P."/>
            <person name="Hu W."/>
            <person name="Sun J."/>
            <person name="Li J."/>
            <person name="Ji K."/>
        </authorList>
    </citation>
    <scope>NUCLEOTIDE SEQUENCE</scope>
    <source>
        <strain evidence="16">JKM2019</strain>
    </source>
</reference>
<dbReference type="GO" id="GO:0003723">
    <property type="term" value="F:RNA binding"/>
    <property type="evidence" value="ECO:0007669"/>
    <property type="project" value="UniProtKB-UniRule"/>
</dbReference>
<dbReference type="GO" id="GO:0005524">
    <property type="term" value="F:ATP binding"/>
    <property type="evidence" value="ECO:0007669"/>
    <property type="project" value="UniProtKB-UniRule"/>
</dbReference>
<proteinExistence type="inferred from homology"/>
<keyword evidence="5 11" id="KW-0347">Helicase</keyword>
<evidence type="ECO:0000256" key="4">
    <source>
        <dbReference type="ARBA" id="ARBA00022801"/>
    </source>
</evidence>
<dbReference type="PANTHER" id="PTHR24031">
    <property type="entry name" value="RNA HELICASE"/>
    <property type="match status" value="1"/>
</dbReference>
<dbReference type="Pfam" id="PF00270">
    <property type="entry name" value="DEAD"/>
    <property type="match status" value="2"/>
</dbReference>
<feature type="short sequence motif" description="Q motif" evidence="10">
    <location>
        <begin position="69"/>
        <end position="97"/>
    </location>
</feature>
<feature type="domain" description="Helicase ATP-binding" evidence="13">
    <location>
        <begin position="333"/>
        <end position="485"/>
    </location>
</feature>
<dbReference type="SMART" id="SM00449">
    <property type="entry name" value="SPRY"/>
    <property type="match status" value="1"/>
</dbReference>
<keyword evidence="3 11" id="KW-0547">Nucleotide-binding</keyword>
<feature type="short sequence motif" description="Q motif" evidence="10">
    <location>
        <begin position="2"/>
        <end position="30"/>
    </location>
</feature>
<dbReference type="SMART" id="SM00490">
    <property type="entry name" value="HELICc"/>
    <property type="match status" value="1"/>
</dbReference>
<dbReference type="EC" id="3.6.4.13" evidence="11"/>
<comment type="caution">
    <text evidence="16">The sequence shown here is derived from an EMBL/GenBank/DDBJ whole genome shotgun (WGS) entry which is preliminary data.</text>
</comment>
<keyword evidence="8 11" id="KW-0694">RNA-binding</keyword>
<dbReference type="Pfam" id="PF00271">
    <property type="entry name" value="Helicase_C"/>
    <property type="match status" value="1"/>
</dbReference>
<dbReference type="GO" id="GO:0003724">
    <property type="term" value="F:RNA helicase activity"/>
    <property type="evidence" value="ECO:0007669"/>
    <property type="project" value="UniProtKB-EC"/>
</dbReference>
<comment type="catalytic activity">
    <reaction evidence="9 11">
        <text>ATP + H2O = ADP + phosphate + H(+)</text>
        <dbReference type="Rhea" id="RHEA:13065"/>
        <dbReference type="ChEBI" id="CHEBI:15377"/>
        <dbReference type="ChEBI" id="CHEBI:15378"/>
        <dbReference type="ChEBI" id="CHEBI:30616"/>
        <dbReference type="ChEBI" id="CHEBI:43474"/>
        <dbReference type="ChEBI" id="CHEBI:456216"/>
        <dbReference type="EC" id="3.6.4.13"/>
    </reaction>
</comment>
<evidence type="ECO:0000313" key="16">
    <source>
        <dbReference type="EMBL" id="KAH7640392.1"/>
    </source>
</evidence>
<dbReference type="CDD" id="cd12873">
    <property type="entry name" value="SPRY_DDX1"/>
    <property type="match status" value="1"/>
</dbReference>
<dbReference type="PROSITE" id="PS51195">
    <property type="entry name" value="Q_MOTIF"/>
    <property type="match status" value="2"/>
</dbReference>
<feature type="domain" description="B30.2/SPRY" evidence="12">
    <location>
        <begin position="130"/>
        <end position="315"/>
    </location>
</feature>
<dbReference type="AlphaFoldDB" id="A0A9D4NYM0"/>
<dbReference type="InterPro" id="IPR013320">
    <property type="entry name" value="ConA-like_dom_sf"/>
</dbReference>
<reference evidence="16" key="1">
    <citation type="submission" date="2020-06" db="EMBL/GenBank/DDBJ databases">
        <authorList>
            <person name="Ji K."/>
            <person name="Li J."/>
        </authorList>
    </citation>
    <scope>NUCLEOTIDE SEQUENCE</scope>
    <source>
        <strain evidence="16">JKM2019</strain>
        <tissue evidence="16">Whole body</tissue>
    </source>
</reference>
<dbReference type="SUPFAM" id="SSF49899">
    <property type="entry name" value="Concanavalin A-like lectins/glucanases"/>
    <property type="match status" value="1"/>
</dbReference>
<dbReference type="InterPro" id="IPR011545">
    <property type="entry name" value="DEAD/DEAH_box_helicase_dom"/>
</dbReference>
<dbReference type="PROSITE" id="PS51192">
    <property type="entry name" value="HELICASE_ATP_BIND_1"/>
    <property type="match status" value="1"/>
</dbReference>
<evidence type="ECO:0000256" key="10">
    <source>
        <dbReference type="PROSITE-ProRule" id="PRU00552"/>
    </source>
</evidence>
<evidence type="ECO:0000256" key="11">
    <source>
        <dbReference type="RuleBase" id="RU365068"/>
    </source>
</evidence>
<evidence type="ECO:0000256" key="1">
    <source>
        <dbReference type="ARBA" id="ARBA00008765"/>
    </source>
</evidence>
<protein>
    <recommendedName>
        <fullName evidence="11">ATP-dependent RNA helicase</fullName>
        <ecNumber evidence="11">3.6.4.13</ecNumber>
    </recommendedName>
</protein>
<evidence type="ECO:0000256" key="8">
    <source>
        <dbReference type="ARBA" id="ARBA00022884"/>
    </source>
</evidence>
<keyword evidence="7 11" id="KW-0067">ATP-binding</keyword>
<dbReference type="Pfam" id="PF00622">
    <property type="entry name" value="SPRY"/>
    <property type="match status" value="1"/>
</dbReference>
<dbReference type="CDD" id="cd18787">
    <property type="entry name" value="SF2_C_DEAD"/>
    <property type="match status" value="1"/>
</dbReference>
<organism evidence="16">
    <name type="scientific">Dermatophagoides farinae</name>
    <name type="common">American house dust mite</name>
    <dbReference type="NCBI Taxonomy" id="6954"/>
    <lineage>
        <taxon>Eukaryota</taxon>
        <taxon>Metazoa</taxon>
        <taxon>Ecdysozoa</taxon>
        <taxon>Arthropoda</taxon>
        <taxon>Chelicerata</taxon>
        <taxon>Arachnida</taxon>
        <taxon>Acari</taxon>
        <taxon>Acariformes</taxon>
        <taxon>Sarcoptiformes</taxon>
        <taxon>Astigmata</taxon>
        <taxon>Psoroptidia</taxon>
        <taxon>Analgoidea</taxon>
        <taxon>Pyroglyphidae</taxon>
        <taxon>Dermatophagoidinae</taxon>
        <taxon>Dermatophagoides</taxon>
    </lineage>
</organism>
<dbReference type="PROSITE" id="PS50188">
    <property type="entry name" value="B302_SPRY"/>
    <property type="match status" value="1"/>
</dbReference>
<dbReference type="InterPro" id="IPR043136">
    <property type="entry name" value="B30.2/SPRY_sf"/>
</dbReference>
<evidence type="ECO:0000256" key="5">
    <source>
        <dbReference type="ARBA" id="ARBA00022806"/>
    </source>
</evidence>
<name>A0A9D4NYM0_DERFA</name>
<feature type="domain" description="Helicase C-terminal" evidence="14">
    <location>
        <begin position="552"/>
        <end position="739"/>
    </location>
</feature>
<dbReference type="SMART" id="SM00487">
    <property type="entry name" value="DEXDc"/>
    <property type="match status" value="1"/>
</dbReference>
<comment type="domain">
    <text evidence="11">The helicase domain is involved in the stimulation of RELA transcriptional activity.</text>
</comment>
<evidence type="ECO:0000259" key="13">
    <source>
        <dbReference type="PROSITE" id="PS51192"/>
    </source>
</evidence>
<dbReference type="InterPro" id="IPR001650">
    <property type="entry name" value="Helicase_C-like"/>
</dbReference>
<accession>A0A9D4NYM0</accession>
<evidence type="ECO:0000259" key="15">
    <source>
        <dbReference type="PROSITE" id="PS51195"/>
    </source>
</evidence>
<evidence type="ECO:0000259" key="14">
    <source>
        <dbReference type="PROSITE" id="PS51194"/>
    </source>
</evidence>
<dbReference type="PROSITE" id="PS51194">
    <property type="entry name" value="HELICASE_CTER"/>
    <property type="match status" value="1"/>
</dbReference>
<comment type="similarity">
    <text evidence="1">Belongs to the DEAD box helicase family. DDX1 subfamily.</text>
</comment>
<dbReference type="InterPro" id="IPR014001">
    <property type="entry name" value="Helicase_ATP-bd"/>
</dbReference>
<dbReference type="InterPro" id="IPR003877">
    <property type="entry name" value="SPRY_dom"/>
</dbReference>
<dbReference type="InterPro" id="IPR014014">
    <property type="entry name" value="RNA_helicase_DEAD_Q_motif"/>
</dbReference>
<evidence type="ECO:0000256" key="6">
    <source>
        <dbReference type="ARBA" id="ARBA00022839"/>
    </source>
</evidence>
<dbReference type="InterPro" id="IPR001870">
    <property type="entry name" value="B30.2/SPRY"/>
</dbReference>
<evidence type="ECO:0000256" key="2">
    <source>
        <dbReference type="ARBA" id="ARBA00022722"/>
    </source>
</evidence>
<dbReference type="Gene3D" id="3.40.50.300">
    <property type="entry name" value="P-loop containing nucleotide triphosphate hydrolases"/>
    <property type="match status" value="4"/>
</dbReference>
<keyword evidence="6" id="KW-0269">Exonuclease</keyword>
<evidence type="ECO:0000256" key="3">
    <source>
        <dbReference type="ARBA" id="ARBA00022741"/>
    </source>
</evidence>
<dbReference type="SUPFAM" id="SSF52540">
    <property type="entry name" value="P-loop containing nucleoside triphosphate hydrolases"/>
    <property type="match status" value="3"/>
</dbReference>
<dbReference type="FunFam" id="3.40.50.300:FF:000708">
    <property type="entry name" value="ATP-dependent RNA helicase DDX1"/>
    <property type="match status" value="1"/>
</dbReference>
<dbReference type="Gene3D" id="2.60.120.920">
    <property type="match status" value="1"/>
</dbReference>
<keyword evidence="2" id="KW-0540">Nuclease</keyword>
<dbReference type="FunFam" id="3.40.50.300:FF:000716">
    <property type="entry name" value="ATP-dependent RNA helicase DDX1"/>
    <property type="match status" value="1"/>
</dbReference>
<keyword evidence="4 11" id="KW-0378">Hydrolase</keyword>
<gene>
    <name evidence="16" type="ORF">HUG17_7859</name>
</gene>
<dbReference type="InterPro" id="IPR027417">
    <property type="entry name" value="P-loop_NTPase"/>
</dbReference>
<evidence type="ECO:0000256" key="9">
    <source>
        <dbReference type="ARBA" id="ARBA00047984"/>
    </source>
</evidence>
<sequence length="787" mass="88016">MTAFEEMGIMPEIGKSLEEIDWLLPTNIQAEAIPLILGGGDVLMAAADATFAVFYDFFKLIENIETQMTAFEEMGIMPEIGKSLEEIDWLLPTNIQAEAIPLILGGGDVLMAAETGSGKTGAFCLPVIQIVWETLNAKSKSDKSEVSDKCLFSPYDIDPNLSLAADLLSAQSKVTNQWQGVRANKAVKKCRGKKNRFYFEIEFTSPGLARVGWALENGSRELGTDRFGWGYGGTAKKSNARNFEDYGEKFGDKFDVIGNIIDLDYGTISWTKNGQDLGVAFQIAQHLCEQNHFFPCICIKNAGLKAKFQSDQNAPFGCTWIGQLGSDQIVNNTCFAVSSANDNSPKALILEPSRELAEQTHNCIVNFKKYLSGDIRQCLLVGGLSAKDQMHQLQAGVDIVTGTIGRVNELVNSGHLSLKSCRFFIIDEVDAFLAQGSMQTILQLHGRIPRMFPDGKRLQMIVCSATLHNFDVKKLAERVMFFPNWVDLKGEDSVPDTVHHVVVRVDPRKDNSWMNLRNSITTDAVHERDIRNYKNPDKDTLSEAVKILKVDYVIKAIDTLQIDCAIIFCRTKLDCDNLETYFNQQSAKLCKDYSCVCLHSDRTPQERQANLETFKMKKCKFLICTDVAARGIDITGIPFVLQVTLPDDKANYLHRIGRVGRAERMGLAISFVSNVPEKVWYHANCRTRGKNCWNTQLVEQGGCCIWYNEIQLLADIEEHLNCIISEIGIDFKLEVNEFDGKVVYGAKQSSNVGGYTYKDHVAQMANNVQQLYDLESKAQLVHLGLYY</sequence>
<evidence type="ECO:0000256" key="7">
    <source>
        <dbReference type="ARBA" id="ARBA00022840"/>
    </source>
</evidence>
<feature type="domain" description="DEAD-box RNA helicase Q" evidence="15">
    <location>
        <begin position="2"/>
        <end position="30"/>
    </location>
</feature>